<comment type="caution">
    <text evidence="3">The sequence shown here is derived from an EMBL/GenBank/DDBJ whole genome shotgun (WGS) entry which is preliminary data.</text>
</comment>
<name>A0A8J8C7N1_9EURY</name>
<dbReference type="Pfam" id="PF12706">
    <property type="entry name" value="Lactamase_B_2"/>
    <property type="match status" value="1"/>
</dbReference>
<dbReference type="RefSeq" id="WP_162318021.1">
    <property type="nucleotide sequence ID" value="NZ_JAHQXF010000002.1"/>
</dbReference>
<dbReference type="InterPro" id="IPR036866">
    <property type="entry name" value="RibonucZ/Hydroxyglut_hydro"/>
</dbReference>
<reference evidence="3 4" key="1">
    <citation type="submission" date="2021-06" db="EMBL/GenBank/DDBJ databases">
        <title>New haloarchaea isolates fom saline soil.</title>
        <authorList>
            <person name="Duran-Viseras A."/>
            <person name="Sanchez-Porro C.S."/>
            <person name="Ventosa A."/>
        </authorList>
    </citation>
    <scope>NUCLEOTIDE SEQUENCE [LARGE SCALE GENOMIC DNA]</scope>
    <source>
        <strain evidence="3 4">JCM 183640</strain>
    </source>
</reference>
<dbReference type="SUPFAM" id="SSF56281">
    <property type="entry name" value="Metallo-hydrolase/oxidoreductase"/>
    <property type="match status" value="1"/>
</dbReference>
<evidence type="ECO:0000313" key="4">
    <source>
        <dbReference type="Proteomes" id="UP000766550"/>
    </source>
</evidence>
<evidence type="ECO:0000256" key="1">
    <source>
        <dbReference type="SAM" id="MobiDB-lite"/>
    </source>
</evidence>
<feature type="compositionally biased region" description="Low complexity" evidence="1">
    <location>
        <begin position="622"/>
        <end position="637"/>
    </location>
</feature>
<organism evidence="3 4">
    <name type="scientific">Haloarcula limicola</name>
    <dbReference type="NCBI Taxonomy" id="1429915"/>
    <lineage>
        <taxon>Archaea</taxon>
        <taxon>Methanobacteriati</taxon>
        <taxon>Methanobacteriota</taxon>
        <taxon>Stenosarchaea group</taxon>
        <taxon>Halobacteria</taxon>
        <taxon>Halobacteriales</taxon>
        <taxon>Haloarculaceae</taxon>
        <taxon>Haloarcula</taxon>
    </lineage>
</organism>
<dbReference type="SMART" id="SM00849">
    <property type="entry name" value="Lactamase_B"/>
    <property type="match status" value="1"/>
</dbReference>
<protein>
    <submittedName>
        <fullName evidence="3">MBL fold metallo-hydrolase</fullName>
    </submittedName>
</protein>
<sequence>MRLSFHHANPDDGNESFLVRFGTESGANPCVLVDAGHGVDLDALLRPEDRLVAICLTHAHLDHYSSLSDAHRDDVPILASPATAAVLDDVFDVAAVEAYAEISSAVTDAITPVDDWTSLTDELAVHPVPAGHVPGAVGFLLRASDADRTQQLLVTGDFTVRSAGGFPGFAADGFFDVDVLFLTGATDDGFEGSLTDALGKALDRAHGGSRTLVAASGIVGPQIAYLLSGIVDEYDLRVPIRLVGQAAKLYDALDYDCAGVEAIPHFDHTDECLDAGTIAIAGPEIPTERSSGRLFGVLREDPNACVVQLVGSGHDPLSQAQCTIHSYEFANHPTGETLRTVHDAVDPTQTVVTHRHGGAKNAFNDLSSVVWGAGDTDEYTLFDGERWRLPPWMPGTTVRRSRGRSVQQLAGDELLDSFALPSLERRDTVELEAEGIDRERLETLLHLRVDATNRNVPTTTDESTTDDTPRETTVTSMNSDETDPSDSTETARATDGNGLVKTTGVDLKAELDPRIQAAMENGELTEAEVETALASRERAIAKQIGEDVDAEAASESESADTATAAETSDADIDESSDAGAAPRRTADGDATSEGATDGSTDVSDDAGDGSRDAGDDEANGGPTDSETTETAPTSASGTDREPDDAFALDLDPLAIALAARAAEGESVERWIETAVENYVLALLAGEAAGDPDARLTVDIETSPVLDSVLTATVDDDDRFDSVRGLVTTALADQLSDTTGIETAESIRLPEPTERYLDAIVANDEYGFETVADVAETAILSALQAD</sequence>
<dbReference type="EMBL" id="JAHQXF010000002">
    <property type="protein sequence ID" value="MBV0925183.1"/>
    <property type="molecule type" value="Genomic_DNA"/>
</dbReference>
<dbReference type="CDD" id="cd06262">
    <property type="entry name" value="metallo-hydrolase-like_MBL-fold"/>
    <property type="match status" value="1"/>
</dbReference>
<dbReference type="Gene3D" id="3.60.15.10">
    <property type="entry name" value="Ribonuclease Z/Hydroxyacylglutathione hydrolase-like"/>
    <property type="match status" value="1"/>
</dbReference>
<feature type="region of interest" description="Disordered" evidence="1">
    <location>
        <begin position="452"/>
        <end position="505"/>
    </location>
</feature>
<proteinExistence type="predicted"/>
<evidence type="ECO:0000313" key="3">
    <source>
        <dbReference type="EMBL" id="MBV0925183.1"/>
    </source>
</evidence>
<feature type="compositionally biased region" description="Acidic residues" evidence="1">
    <location>
        <begin position="546"/>
        <end position="558"/>
    </location>
</feature>
<feature type="domain" description="Metallo-beta-lactamase" evidence="2">
    <location>
        <begin position="13"/>
        <end position="216"/>
    </location>
</feature>
<dbReference type="AlphaFoldDB" id="A0A8J8C7N1"/>
<accession>A0A8J8C7N1</accession>
<feature type="region of interest" description="Disordered" evidence="1">
    <location>
        <begin position="546"/>
        <end position="644"/>
    </location>
</feature>
<dbReference type="InterPro" id="IPR001279">
    <property type="entry name" value="Metallo-B-lactamas"/>
</dbReference>
<evidence type="ECO:0000259" key="2">
    <source>
        <dbReference type="SMART" id="SM00849"/>
    </source>
</evidence>
<dbReference type="OrthoDB" id="326442at2157"/>
<keyword evidence="4" id="KW-1185">Reference proteome</keyword>
<gene>
    <name evidence="3" type="ORF">KTS45_13340</name>
</gene>
<dbReference type="Proteomes" id="UP000766550">
    <property type="component" value="Unassembled WGS sequence"/>
</dbReference>